<protein>
    <recommendedName>
        <fullName evidence="7">Rhodopsin domain-containing protein</fullName>
    </recommendedName>
</protein>
<dbReference type="PANTHER" id="PTHR33048:SF31">
    <property type="entry name" value="INTEGRAL MEMBRANE PROTEIN"/>
    <property type="match status" value="1"/>
</dbReference>
<feature type="transmembrane region" description="Helical" evidence="6">
    <location>
        <begin position="6"/>
        <end position="30"/>
    </location>
</feature>
<dbReference type="EMBL" id="MSZU01000114">
    <property type="protein sequence ID" value="OMP82570.1"/>
    <property type="molecule type" value="Genomic_DNA"/>
</dbReference>
<comment type="subcellular location">
    <subcellularLocation>
        <location evidence="1">Membrane</location>
        <topology evidence="1">Multi-pass membrane protein</topology>
    </subcellularLocation>
</comment>
<name>A0A1S8B4S2_9PEZI</name>
<reference evidence="8 9" key="1">
    <citation type="submission" date="2017-01" db="EMBL/GenBank/DDBJ databases">
        <title>Draft genome sequence of Diplodia seriata F98.1, a fungal species involved in grapevine trunk diseases.</title>
        <authorList>
            <person name="Robert-Siegwald G."/>
            <person name="Vallet J."/>
            <person name="Abou-Mansour E."/>
            <person name="Xu J."/>
            <person name="Rey P."/>
            <person name="Bertsch C."/>
            <person name="Rego C."/>
            <person name="Larignon P."/>
            <person name="Fontaine F."/>
            <person name="Lebrun M.-H."/>
        </authorList>
    </citation>
    <scope>NUCLEOTIDE SEQUENCE [LARGE SCALE GENOMIC DNA]</scope>
    <source>
        <strain evidence="8 9">F98.1</strain>
    </source>
</reference>
<keyword evidence="2 6" id="KW-0812">Transmembrane</keyword>
<accession>A0A1S8B4S2</accession>
<evidence type="ECO:0000259" key="7">
    <source>
        <dbReference type="Pfam" id="PF20684"/>
    </source>
</evidence>
<keyword evidence="3 6" id="KW-1133">Transmembrane helix</keyword>
<feature type="transmembrane region" description="Helical" evidence="6">
    <location>
        <begin position="204"/>
        <end position="224"/>
    </location>
</feature>
<dbReference type="STRING" id="420778.A0A1S8B4S2"/>
<organism evidence="8 9">
    <name type="scientific">Diplodia seriata</name>
    <dbReference type="NCBI Taxonomy" id="420778"/>
    <lineage>
        <taxon>Eukaryota</taxon>
        <taxon>Fungi</taxon>
        <taxon>Dikarya</taxon>
        <taxon>Ascomycota</taxon>
        <taxon>Pezizomycotina</taxon>
        <taxon>Dothideomycetes</taxon>
        <taxon>Dothideomycetes incertae sedis</taxon>
        <taxon>Botryosphaeriales</taxon>
        <taxon>Botryosphaeriaceae</taxon>
        <taxon>Diplodia</taxon>
    </lineage>
</organism>
<evidence type="ECO:0000256" key="3">
    <source>
        <dbReference type="ARBA" id="ARBA00022989"/>
    </source>
</evidence>
<evidence type="ECO:0000313" key="9">
    <source>
        <dbReference type="Proteomes" id="UP000190776"/>
    </source>
</evidence>
<dbReference type="GO" id="GO:0016020">
    <property type="term" value="C:membrane"/>
    <property type="evidence" value="ECO:0007669"/>
    <property type="project" value="UniProtKB-SubCell"/>
</dbReference>
<comment type="caution">
    <text evidence="8">The sequence shown here is derived from an EMBL/GenBank/DDBJ whole genome shotgun (WGS) entry which is preliminary data.</text>
</comment>
<evidence type="ECO:0000256" key="2">
    <source>
        <dbReference type="ARBA" id="ARBA00022692"/>
    </source>
</evidence>
<dbReference type="InterPro" id="IPR052337">
    <property type="entry name" value="SAT4-like"/>
</dbReference>
<evidence type="ECO:0000256" key="5">
    <source>
        <dbReference type="ARBA" id="ARBA00038359"/>
    </source>
</evidence>
<comment type="similarity">
    <text evidence="5">Belongs to the SAT4 family.</text>
</comment>
<keyword evidence="4 6" id="KW-0472">Membrane</keyword>
<evidence type="ECO:0000313" key="8">
    <source>
        <dbReference type="EMBL" id="OMP82570.1"/>
    </source>
</evidence>
<dbReference type="AlphaFoldDB" id="A0A1S8B4S2"/>
<sequence length="358" mass="38837">MFYDAAPKLAAAVIILCIPACVSFGLRCYVRLTSAKWGWDDWMMLTSMPFFLMFTISALTAADSGIGAHDDRTTAAEKAVALKWFYLAQVFFCISVMFAKISIALQLVRVASQKRPYLIGLWVIIGSIVLSLSFTTIFLLSQCTPIQANWQSSTPGAKCLPSLAVTVVSFTQSGINIVTDWLCAALPIPLLWDVKMNSNTKMSVVGLLGLGVFASVSAMIRLNYTVSYMNPTDDYLYGVVNLVIWAYAEAGIAVICGCTACLRPLFSSVFKMGSSSDHKDTFALQSRTLRSRSYNGIKVPSVDSRLANKSAVTTHCSAVGRSGSDDGSGSVKGDNESQVQILEGDGIHVKYELDTRVQ</sequence>
<evidence type="ECO:0000256" key="4">
    <source>
        <dbReference type="ARBA" id="ARBA00023136"/>
    </source>
</evidence>
<feature type="transmembrane region" description="Helical" evidence="6">
    <location>
        <begin position="244"/>
        <end position="266"/>
    </location>
</feature>
<feature type="transmembrane region" description="Helical" evidence="6">
    <location>
        <begin position="117"/>
        <end position="140"/>
    </location>
</feature>
<gene>
    <name evidence="8" type="ORF">BK809_0006880</name>
</gene>
<evidence type="ECO:0000256" key="6">
    <source>
        <dbReference type="SAM" id="Phobius"/>
    </source>
</evidence>
<dbReference type="InterPro" id="IPR049326">
    <property type="entry name" value="Rhodopsin_dom_fungi"/>
</dbReference>
<feature type="domain" description="Rhodopsin" evidence="7">
    <location>
        <begin position="26"/>
        <end position="267"/>
    </location>
</feature>
<evidence type="ECO:0000256" key="1">
    <source>
        <dbReference type="ARBA" id="ARBA00004141"/>
    </source>
</evidence>
<proteinExistence type="inferred from homology"/>
<dbReference type="Proteomes" id="UP000190776">
    <property type="component" value="Unassembled WGS sequence"/>
</dbReference>
<feature type="transmembrane region" description="Helical" evidence="6">
    <location>
        <begin position="42"/>
        <end position="62"/>
    </location>
</feature>
<feature type="transmembrane region" description="Helical" evidence="6">
    <location>
        <begin position="82"/>
        <end position="105"/>
    </location>
</feature>
<dbReference type="OrthoDB" id="3897607at2759"/>
<dbReference type="Pfam" id="PF20684">
    <property type="entry name" value="Fung_rhodopsin"/>
    <property type="match status" value="1"/>
</dbReference>
<dbReference type="PANTHER" id="PTHR33048">
    <property type="entry name" value="PTH11-LIKE INTEGRAL MEMBRANE PROTEIN (AFU_ORTHOLOGUE AFUA_5G11245)"/>
    <property type="match status" value="1"/>
</dbReference>